<dbReference type="InterPro" id="IPR011990">
    <property type="entry name" value="TPR-like_helical_dom_sf"/>
</dbReference>
<feature type="domain" description="MYND-type" evidence="18">
    <location>
        <begin position="308"/>
        <end position="348"/>
    </location>
</feature>
<dbReference type="InterPro" id="IPR002893">
    <property type="entry name" value="Znf_MYND"/>
</dbReference>
<dbReference type="PROSITE" id="PS50005">
    <property type="entry name" value="TPR"/>
    <property type="match status" value="1"/>
</dbReference>
<evidence type="ECO:0000256" key="6">
    <source>
        <dbReference type="ARBA" id="ARBA00022691"/>
    </source>
</evidence>
<dbReference type="Gene3D" id="6.10.140.2220">
    <property type="match status" value="1"/>
</dbReference>
<keyword evidence="3" id="KW-0963">Cytoplasm</keyword>
<name>A0A443S863_9ACAR</name>
<dbReference type="GO" id="GO:0005634">
    <property type="term" value="C:nucleus"/>
    <property type="evidence" value="ECO:0007669"/>
    <property type="project" value="UniProtKB-SubCell"/>
</dbReference>
<accession>A0A443S863</accession>
<reference evidence="19 20" key="1">
    <citation type="journal article" date="2018" name="Gigascience">
        <title>Genomes of trombidid mites reveal novel predicted allergens and laterally-transferred genes associated with secondary metabolism.</title>
        <authorList>
            <person name="Dong X."/>
            <person name="Chaisiri K."/>
            <person name="Xia D."/>
            <person name="Armstrong S.D."/>
            <person name="Fang Y."/>
            <person name="Donnelly M.J."/>
            <person name="Kadowaki T."/>
            <person name="McGarry J.W."/>
            <person name="Darby A.C."/>
            <person name="Makepeace B.L."/>
        </authorList>
    </citation>
    <scope>NUCLEOTIDE SEQUENCE [LARGE SCALE GENOMIC DNA]</scope>
    <source>
        <strain evidence="19">UoL-UT</strain>
    </source>
</reference>
<evidence type="ECO:0000256" key="11">
    <source>
        <dbReference type="ARBA" id="ARBA00048985"/>
    </source>
</evidence>
<sequence>MPSEKLKNSIELLRSKLELEHQDADWGLFQVFTDFMFQFSFSEKSEAQRSDFMDKFGKLTSNEKKVEFILNDENCSKLITTLVDDFLENREERDKNAAKAKSLRESGNQCFREKRYEEAVQQYSDAIAFAPFSSHYGNEECSELSLSLANRSAALYSLKRFKESLKDIDRCVTFGYLPNRCHLLFARKILALRALQRDSEANQVIDEMIEYVKNKITEDKLQEMQEFVKQSLQQKITIAENFDQKKLQTELESHNELLANASSCIHVNYTPEKGRHILAKRDISASEVLISEEPFAVWLKPSFHNEFCAHCLKNLNAVHFPCKHCSIARYCDENCATLAWDTYHSIECEHIDILYTLSCGQLALRTLLAVGIDESIKIAAEKLTTKDNCGVYKADYTSILSLVDHSDLRSVESICSFSVGAAFLVILFQKMSLISVPVDKFYFFGGLLLKHILQFQCNSCSVTYDDSQQSVGHQTLSSQLKVIGTAIYPTLALFNHSCDNFVYPLFDGSKITIKSTNYVKVGEEVTFNYGFHYQKMSFKDRQEALKLQYFFDCHCKMCEKKMENIGQAFRCKFCEGALIVNKDESNYCVTCNKCCDNLEELKERFDSCCLLLFKGFEYFHQNNSRAKEVLLSSLHTLNEIVYKNHELLAETHEKLAKYFEQEYNYTVAAKHWYSMYKILVDIFGEVTYDALNCLLSIALCLIEEAKAGDVKKMYENAVKARKYFSRAVKISDRLKGKEYNVLTSIEAASRSIELMPIVSSYFSLFDK</sequence>
<dbReference type="Gene3D" id="1.25.40.10">
    <property type="entry name" value="Tetratricopeptide repeat domain"/>
    <property type="match status" value="1"/>
</dbReference>
<dbReference type="InterPro" id="IPR052097">
    <property type="entry name" value="SET-MYND_domain_protein"/>
</dbReference>
<dbReference type="Proteomes" id="UP000288716">
    <property type="component" value="Unassembled WGS sequence"/>
</dbReference>
<dbReference type="CDD" id="cd10536">
    <property type="entry name" value="SET_SMYD4"/>
    <property type="match status" value="1"/>
</dbReference>
<evidence type="ECO:0000256" key="3">
    <source>
        <dbReference type="ARBA" id="ARBA00022490"/>
    </source>
</evidence>
<proteinExistence type="predicted"/>
<dbReference type="Pfam" id="PF00856">
    <property type="entry name" value="SET"/>
    <property type="match status" value="1"/>
</dbReference>
<evidence type="ECO:0000259" key="17">
    <source>
        <dbReference type="PROSITE" id="PS50280"/>
    </source>
</evidence>
<keyword evidence="10" id="KW-0539">Nucleus</keyword>
<comment type="subcellular location">
    <subcellularLocation>
        <location evidence="2">Cytoplasm</location>
    </subcellularLocation>
    <subcellularLocation>
        <location evidence="1">Nucleus</location>
    </subcellularLocation>
</comment>
<keyword evidence="5" id="KW-0808">Transferase</keyword>
<dbReference type="GO" id="GO:0008170">
    <property type="term" value="F:N-methyltransferase activity"/>
    <property type="evidence" value="ECO:0007669"/>
    <property type="project" value="UniProtKB-ARBA"/>
</dbReference>
<evidence type="ECO:0000256" key="15">
    <source>
        <dbReference type="PROSITE-ProRule" id="PRU00134"/>
    </source>
</evidence>
<dbReference type="Pfam" id="PF01753">
    <property type="entry name" value="zf-MYND"/>
    <property type="match status" value="1"/>
</dbReference>
<keyword evidence="9" id="KW-0862">Zinc</keyword>
<keyword evidence="4" id="KW-0489">Methyltransferase</keyword>
<dbReference type="GO" id="GO:0032259">
    <property type="term" value="P:methylation"/>
    <property type="evidence" value="ECO:0007669"/>
    <property type="project" value="UniProtKB-KW"/>
</dbReference>
<evidence type="ECO:0000256" key="12">
    <source>
        <dbReference type="ARBA" id="ARBA00093423"/>
    </source>
</evidence>
<dbReference type="VEuPathDB" id="VectorBase:LDEU008320"/>
<comment type="caution">
    <text evidence="19">The sequence shown here is derived from an EMBL/GenBank/DDBJ whole genome shotgun (WGS) entry which is preliminary data.</text>
</comment>
<dbReference type="STRING" id="299467.A0A443S863"/>
<dbReference type="InterPro" id="IPR044421">
    <property type="entry name" value="SMYD4_SET"/>
</dbReference>
<dbReference type="GO" id="GO:0042826">
    <property type="term" value="F:histone deacetylase binding"/>
    <property type="evidence" value="ECO:0007669"/>
    <property type="project" value="TreeGrafter"/>
</dbReference>
<keyword evidence="8 15" id="KW-0863">Zinc-finger</keyword>
<keyword evidence="20" id="KW-1185">Reference proteome</keyword>
<gene>
    <name evidence="19" type="ORF">B4U80_13332</name>
</gene>
<dbReference type="PANTHER" id="PTHR46165:SF2">
    <property type="entry name" value="SET AND MYND DOMAIN-CONTAINING PROTEIN 4"/>
    <property type="match status" value="1"/>
</dbReference>
<evidence type="ECO:0000256" key="16">
    <source>
        <dbReference type="PROSITE-ProRule" id="PRU00339"/>
    </source>
</evidence>
<dbReference type="EMBL" id="NCKV01005993">
    <property type="protein sequence ID" value="RWS23720.1"/>
    <property type="molecule type" value="Genomic_DNA"/>
</dbReference>
<dbReference type="PROSITE" id="PS50865">
    <property type="entry name" value="ZF_MYND_2"/>
    <property type="match status" value="1"/>
</dbReference>
<evidence type="ECO:0000259" key="18">
    <source>
        <dbReference type="PROSITE" id="PS50865"/>
    </source>
</evidence>
<evidence type="ECO:0000256" key="1">
    <source>
        <dbReference type="ARBA" id="ARBA00004123"/>
    </source>
</evidence>
<dbReference type="GO" id="GO:0008276">
    <property type="term" value="F:protein methyltransferase activity"/>
    <property type="evidence" value="ECO:0007669"/>
    <property type="project" value="UniProtKB-ARBA"/>
</dbReference>
<keyword evidence="16" id="KW-0802">TPR repeat</keyword>
<dbReference type="SUPFAM" id="SSF82199">
    <property type="entry name" value="SET domain"/>
    <property type="match status" value="1"/>
</dbReference>
<evidence type="ECO:0000313" key="19">
    <source>
        <dbReference type="EMBL" id="RWS23720.1"/>
    </source>
</evidence>
<dbReference type="Gene3D" id="2.170.270.10">
    <property type="entry name" value="SET domain"/>
    <property type="match status" value="1"/>
</dbReference>
<feature type="repeat" description="TPR" evidence="16">
    <location>
        <begin position="100"/>
        <end position="133"/>
    </location>
</feature>
<dbReference type="GO" id="GO:0008757">
    <property type="term" value="F:S-adenosylmethionine-dependent methyltransferase activity"/>
    <property type="evidence" value="ECO:0007669"/>
    <property type="project" value="UniProtKB-ARBA"/>
</dbReference>
<evidence type="ECO:0000313" key="20">
    <source>
        <dbReference type="Proteomes" id="UP000288716"/>
    </source>
</evidence>
<dbReference type="OrthoDB" id="62495at2759"/>
<evidence type="ECO:0000256" key="14">
    <source>
        <dbReference type="ARBA" id="ARBA00093680"/>
    </source>
</evidence>
<dbReference type="GO" id="GO:0005737">
    <property type="term" value="C:cytoplasm"/>
    <property type="evidence" value="ECO:0007669"/>
    <property type="project" value="UniProtKB-SubCell"/>
</dbReference>
<evidence type="ECO:0000256" key="8">
    <source>
        <dbReference type="ARBA" id="ARBA00022771"/>
    </source>
</evidence>
<dbReference type="InterPro" id="IPR001214">
    <property type="entry name" value="SET_dom"/>
</dbReference>
<dbReference type="PROSITE" id="PS50280">
    <property type="entry name" value="SET"/>
    <property type="match status" value="1"/>
</dbReference>
<evidence type="ECO:0000256" key="13">
    <source>
        <dbReference type="ARBA" id="ARBA00093635"/>
    </source>
</evidence>
<dbReference type="AlphaFoldDB" id="A0A443S863"/>
<evidence type="ECO:0000256" key="10">
    <source>
        <dbReference type="ARBA" id="ARBA00023242"/>
    </source>
</evidence>
<comment type="catalytic activity">
    <reaction evidence="11">
        <text>L-lysyl-[protein] + S-adenosyl-L-methionine = N(6)-methyl-L-lysyl-[protein] + S-adenosyl-L-homocysteine + H(+)</text>
        <dbReference type="Rhea" id="RHEA:51736"/>
        <dbReference type="Rhea" id="RHEA-COMP:9752"/>
        <dbReference type="Rhea" id="RHEA-COMP:13053"/>
        <dbReference type="ChEBI" id="CHEBI:15378"/>
        <dbReference type="ChEBI" id="CHEBI:29969"/>
        <dbReference type="ChEBI" id="CHEBI:57856"/>
        <dbReference type="ChEBI" id="CHEBI:59789"/>
        <dbReference type="ChEBI" id="CHEBI:61929"/>
    </reaction>
</comment>
<keyword evidence="6" id="KW-0949">S-adenosyl-L-methionine</keyword>
<organism evidence="19 20">
    <name type="scientific">Leptotrombidium deliense</name>
    <dbReference type="NCBI Taxonomy" id="299467"/>
    <lineage>
        <taxon>Eukaryota</taxon>
        <taxon>Metazoa</taxon>
        <taxon>Ecdysozoa</taxon>
        <taxon>Arthropoda</taxon>
        <taxon>Chelicerata</taxon>
        <taxon>Arachnida</taxon>
        <taxon>Acari</taxon>
        <taxon>Acariformes</taxon>
        <taxon>Trombidiformes</taxon>
        <taxon>Prostigmata</taxon>
        <taxon>Anystina</taxon>
        <taxon>Parasitengona</taxon>
        <taxon>Trombiculoidea</taxon>
        <taxon>Trombiculidae</taxon>
        <taxon>Leptotrombidium</taxon>
    </lineage>
</organism>
<protein>
    <recommendedName>
        <fullName evidence="13">Protein-lysine N-methyltransferase SMYD4</fullName>
    </recommendedName>
    <alternativeName>
        <fullName evidence="14">SET and MYND domain-containing protein 4</fullName>
    </alternativeName>
</protein>
<dbReference type="Gene3D" id="1.10.220.160">
    <property type="match status" value="1"/>
</dbReference>
<dbReference type="InterPro" id="IPR046341">
    <property type="entry name" value="SET_dom_sf"/>
</dbReference>
<keyword evidence="7" id="KW-0479">Metal-binding</keyword>
<dbReference type="InterPro" id="IPR019734">
    <property type="entry name" value="TPR_rpt"/>
</dbReference>
<evidence type="ECO:0000256" key="7">
    <source>
        <dbReference type="ARBA" id="ARBA00022723"/>
    </source>
</evidence>
<evidence type="ECO:0000256" key="5">
    <source>
        <dbReference type="ARBA" id="ARBA00022679"/>
    </source>
</evidence>
<evidence type="ECO:0000256" key="9">
    <source>
        <dbReference type="ARBA" id="ARBA00022833"/>
    </source>
</evidence>
<dbReference type="SUPFAM" id="SSF144232">
    <property type="entry name" value="HIT/MYND zinc finger-like"/>
    <property type="match status" value="1"/>
</dbReference>
<feature type="domain" description="SET" evidence="17">
    <location>
        <begin position="263"/>
        <end position="530"/>
    </location>
</feature>
<dbReference type="SUPFAM" id="SSF48452">
    <property type="entry name" value="TPR-like"/>
    <property type="match status" value="1"/>
</dbReference>
<evidence type="ECO:0000256" key="2">
    <source>
        <dbReference type="ARBA" id="ARBA00004496"/>
    </source>
</evidence>
<dbReference type="GO" id="GO:0008270">
    <property type="term" value="F:zinc ion binding"/>
    <property type="evidence" value="ECO:0007669"/>
    <property type="project" value="UniProtKB-KW"/>
</dbReference>
<dbReference type="PANTHER" id="PTHR46165">
    <property type="entry name" value="SET AND MYND DOMAIN-CONTAINING PROTEIN 4"/>
    <property type="match status" value="1"/>
</dbReference>
<evidence type="ECO:0000256" key="4">
    <source>
        <dbReference type="ARBA" id="ARBA00022603"/>
    </source>
</evidence>
<comment type="function">
    <text evidence="12">Protein-lysine N-methyltransferase. Monomethylates PRMT5, modulating its transcriptional activity. May also act as a histone methyltransferase. Plays a critical role in cardiac development. Acts as a key epigenetic regulator of gene expression during cardiac development via its dual activities as a methyltransferase and negative regulator of HDAC1.</text>
</comment>